<gene>
    <name evidence="1" type="ORF">DET59_12416</name>
</gene>
<dbReference type="Proteomes" id="UP000252118">
    <property type="component" value="Unassembled WGS sequence"/>
</dbReference>
<reference evidence="1 2" key="1">
    <citation type="submission" date="2018-06" db="EMBL/GenBank/DDBJ databases">
        <title>Freshwater and sediment microbial communities from various areas in North America, analyzing microbe dynamics in response to fracking.</title>
        <authorList>
            <person name="Lamendella R."/>
        </authorList>
    </citation>
    <scope>NUCLEOTIDE SEQUENCE [LARGE SCALE GENOMIC DNA]</scope>
    <source>
        <strain evidence="1 2">97B</strain>
    </source>
</reference>
<evidence type="ECO:0000313" key="1">
    <source>
        <dbReference type="EMBL" id="RBP00814.1"/>
    </source>
</evidence>
<name>A0A366EEH6_9BACI</name>
<sequence length="59" mass="6872">MKLEYGDVTYNPKAIYLYNYDGDNILVEMMGKIEEKGLLTNEELSKLIFSILMKSKESF</sequence>
<dbReference type="AlphaFoldDB" id="A0A366EEH6"/>
<organism evidence="1 2">
    <name type="scientific">Rossellomorea aquimaris</name>
    <dbReference type="NCBI Taxonomy" id="189382"/>
    <lineage>
        <taxon>Bacteria</taxon>
        <taxon>Bacillati</taxon>
        <taxon>Bacillota</taxon>
        <taxon>Bacilli</taxon>
        <taxon>Bacillales</taxon>
        <taxon>Bacillaceae</taxon>
        <taxon>Rossellomorea</taxon>
    </lineage>
</organism>
<protein>
    <submittedName>
        <fullName evidence="1">Uncharacterized protein</fullName>
    </submittedName>
</protein>
<dbReference type="EMBL" id="QNRJ01000024">
    <property type="protein sequence ID" value="RBP00814.1"/>
    <property type="molecule type" value="Genomic_DNA"/>
</dbReference>
<evidence type="ECO:0000313" key="2">
    <source>
        <dbReference type="Proteomes" id="UP000252118"/>
    </source>
</evidence>
<comment type="caution">
    <text evidence="1">The sequence shown here is derived from an EMBL/GenBank/DDBJ whole genome shotgun (WGS) entry which is preliminary data.</text>
</comment>
<proteinExistence type="predicted"/>
<accession>A0A366EEH6</accession>